<keyword evidence="5" id="KW-0460">Magnesium</keyword>
<dbReference type="RefSeq" id="WP_319961190.1">
    <property type="nucleotide sequence ID" value="NZ_JAXARY010000006.1"/>
</dbReference>
<dbReference type="SUPFAM" id="SSF56214">
    <property type="entry name" value="4'-phosphopantetheinyl transferase"/>
    <property type="match status" value="2"/>
</dbReference>
<comment type="caution">
    <text evidence="7">The sequence shown here is derived from an EMBL/GenBank/DDBJ whole genome shotgun (WGS) entry which is preliminary data.</text>
</comment>
<keyword evidence="4" id="KW-0479">Metal-binding</keyword>
<dbReference type="InterPro" id="IPR050559">
    <property type="entry name" value="P-Pant_transferase_sf"/>
</dbReference>
<dbReference type="NCBIfam" id="TIGR00556">
    <property type="entry name" value="pantethn_trn"/>
    <property type="match status" value="1"/>
</dbReference>
<dbReference type="PANTHER" id="PTHR12215">
    <property type="entry name" value="PHOSPHOPANTETHEINE TRANSFERASE"/>
    <property type="match status" value="1"/>
</dbReference>
<evidence type="ECO:0000256" key="3">
    <source>
        <dbReference type="ARBA" id="ARBA00022679"/>
    </source>
</evidence>
<comment type="cofactor">
    <cofactor evidence="1">
        <name>Mg(2+)</name>
        <dbReference type="ChEBI" id="CHEBI:18420"/>
    </cofactor>
</comment>
<comment type="similarity">
    <text evidence="2">Belongs to the P-Pant transferase superfamily. Gsp/Sfp/HetI/AcpT family.</text>
</comment>
<keyword evidence="8" id="KW-1185">Reference proteome</keyword>
<evidence type="ECO:0000256" key="1">
    <source>
        <dbReference type="ARBA" id="ARBA00001946"/>
    </source>
</evidence>
<sequence length="266" mass="28936">MSAYFVDVWQGRLSVSADTLARLASRLSDDEMLKAQAIKLPTLRDRYVAARGMLRETLAGYLAVDPATLKFVSGPYGKPGLIDEPLQFNISHTADLLLIAIANFADIGIDVETVKLRRNFENLAQRCFSVREYQDWCELPVEWQADAFYRLWTKKEAFVKAVGRGIALGLEQCEFAVEAGGQLRTIPDEYGSASAWLVHELSVAAVNSALSVSCSGGGLSLAPELESGFGGDDGSGVLQNRVGNNCAALVTPARCYALRRLLLQAD</sequence>
<dbReference type="GO" id="GO:0016740">
    <property type="term" value="F:transferase activity"/>
    <property type="evidence" value="ECO:0007669"/>
    <property type="project" value="UniProtKB-KW"/>
</dbReference>
<evidence type="ECO:0000256" key="2">
    <source>
        <dbReference type="ARBA" id="ARBA00010990"/>
    </source>
</evidence>
<evidence type="ECO:0000313" key="8">
    <source>
        <dbReference type="Proteomes" id="UP001284537"/>
    </source>
</evidence>
<dbReference type="InterPro" id="IPR037143">
    <property type="entry name" value="4-PPantetheinyl_Trfase_dom_sf"/>
</dbReference>
<reference evidence="7 8" key="1">
    <citation type="submission" date="2023-11" db="EMBL/GenBank/DDBJ databases">
        <authorList>
            <person name="Ouyang M.-Y."/>
        </authorList>
    </citation>
    <scope>NUCLEOTIDE SEQUENCE [LARGE SCALE GENOMIC DNA]</scope>
    <source>
        <strain evidence="7 8">OY6</strain>
    </source>
</reference>
<proteinExistence type="inferred from homology"/>
<protein>
    <submittedName>
        <fullName evidence="7">4'-phosphopantetheinyl transferase superfamily protein</fullName>
    </submittedName>
</protein>
<dbReference type="EMBL" id="JAXARY010000006">
    <property type="protein sequence ID" value="MDX8127245.1"/>
    <property type="molecule type" value="Genomic_DNA"/>
</dbReference>
<dbReference type="Pfam" id="PF01648">
    <property type="entry name" value="ACPS"/>
    <property type="match status" value="1"/>
</dbReference>
<keyword evidence="3 7" id="KW-0808">Transferase</keyword>
<dbReference type="PANTHER" id="PTHR12215:SF10">
    <property type="entry name" value="L-AMINOADIPATE-SEMIALDEHYDE DEHYDROGENASE-PHOSPHOPANTETHEINYL TRANSFERASE"/>
    <property type="match status" value="1"/>
</dbReference>
<evidence type="ECO:0000259" key="6">
    <source>
        <dbReference type="Pfam" id="PF01648"/>
    </source>
</evidence>
<accession>A0ABU4UD13</accession>
<dbReference type="InterPro" id="IPR008278">
    <property type="entry name" value="4-PPantetheinyl_Trfase_dom"/>
</dbReference>
<dbReference type="Proteomes" id="UP001284537">
    <property type="component" value="Unassembled WGS sequence"/>
</dbReference>
<evidence type="ECO:0000256" key="4">
    <source>
        <dbReference type="ARBA" id="ARBA00022723"/>
    </source>
</evidence>
<evidence type="ECO:0000313" key="7">
    <source>
        <dbReference type="EMBL" id="MDX8127245.1"/>
    </source>
</evidence>
<evidence type="ECO:0000256" key="5">
    <source>
        <dbReference type="ARBA" id="ARBA00022842"/>
    </source>
</evidence>
<dbReference type="Gene3D" id="3.90.470.20">
    <property type="entry name" value="4'-phosphopantetheinyl transferase domain"/>
    <property type="match status" value="2"/>
</dbReference>
<name>A0ABU4UD13_9GAMM</name>
<gene>
    <name evidence="7" type="ORF">QLH52_08140</name>
</gene>
<organism evidence="7 8">
    <name type="scientific">Methylomonas defluvii</name>
    <dbReference type="NCBI Taxonomy" id="3045149"/>
    <lineage>
        <taxon>Bacteria</taxon>
        <taxon>Pseudomonadati</taxon>
        <taxon>Pseudomonadota</taxon>
        <taxon>Gammaproteobacteria</taxon>
        <taxon>Methylococcales</taxon>
        <taxon>Methylococcaceae</taxon>
        <taxon>Methylomonas</taxon>
    </lineage>
</organism>
<dbReference type="InterPro" id="IPR004568">
    <property type="entry name" value="Ppantetheine-prot_Trfase_dom"/>
</dbReference>
<feature type="domain" description="4'-phosphopantetheinyl transferase" evidence="6">
    <location>
        <begin position="107"/>
        <end position="198"/>
    </location>
</feature>